<dbReference type="EMBL" id="JAPTSV010000009">
    <property type="protein sequence ID" value="KAJ1523868.1"/>
    <property type="molecule type" value="Genomic_DNA"/>
</dbReference>
<dbReference type="SMART" id="SM00355">
    <property type="entry name" value="ZnF_C2H2"/>
    <property type="match status" value="2"/>
</dbReference>
<feature type="compositionally biased region" description="Basic residues" evidence="2">
    <location>
        <begin position="1"/>
        <end position="12"/>
    </location>
</feature>
<protein>
    <recommendedName>
        <fullName evidence="3">C2H2-type domain-containing protein</fullName>
    </recommendedName>
</protein>
<dbReference type="AlphaFoldDB" id="A0AAV7XEU6"/>
<dbReference type="InterPro" id="IPR013087">
    <property type="entry name" value="Znf_C2H2_type"/>
</dbReference>
<sequence length="162" mass="17981">MASPPRQKRGPRKTGVGGGGPWGHPLPGTLAAPMYQPAGPGPHEVMNHIRRPPKRWRPRPQGADRLFNYLEASDSEDELDLVDLVCQQCGLEFLDSESLQTHLMSMHRMTLAPARPYHCTICGFSSPSHPEIVEHMQKHAVIEMRCLEPGCRYSSSVPVSAH</sequence>
<dbReference type="Gene3D" id="3.30.160.60">
    <property type="entry name" value="Classic Zinc Finger"/>
    <property type="match status" value="1"/>
</dbReference>
<accession>A0AAV7XEU6</accession>
<dbReference type="PROSITE" id="PS00028">
    <property type="entry name" value="ZINC_FINGER_C2H2_1"/>
    <property type="match status" value="1"/>
</dbReference>
<gene>
    <name evidence="4" type="ORF">ONE63_010424</name>
</gene>
<evidence type="ECO:0000259" key="3">
    <source>
        <dbReference type="PROSITE" id="PS50157"/>
    </source>
</evidence>
<reference evidence="4" key="1">
    <citation type="submission" date="2022-12" db="EMBL/GenBank/DDBJ databases">
        <title>Chromosome-level genome assembly of the bean flower thrips Megalurothrips usitatus.</title>
        <authorList>
            <person name="Ma L."/>
            <person name="Liu Q."/>
            <person name="Li H."/>
            <person name="Cai W."/>
        </authorList>
    </citation>
    <scope>NUCLEOTIDE SEQUENCE</scope>
    <source>
        <strain evidence="4">Cailab_2022a</strain>
    </source>
</reference>
<keyword evidence="1" id="KW-0479">Metal-binding</keyword>
<dbReference type="Proteomes" id="UP001075354">
    <property type="component" value="Chromosome 9"/>
</dbReference>
<proteinExistence type="predicted"/>
<keyword evidence="5" id="KW-1185">Reference proteome</keyword>
<keyword evidence="1" id="KW-0863">Zinc-finger</keyword>
<dbReference type="InterPro" id="IPR036236">
    <property type="entry name" value="Znf_C2H2_sf"/>
</dbReference>
<dbReference type="PROSITE" id="PS50157">
    <property type="entry name" value="ZINC_FINGER_C2H2_2"/>
    <property type="match status" value="1"/>
</dbReference>
<evidence type="ECO:0000256" key="2">
    <source>
        <dbReference type="SAM" id="MobiDB-lite"/>
    </source>
</evidence>
<dbReference type="GO" id="GO:0008270">
    <property type="term" value="F:zinc ion binding"/>
    <property type="evidence" value="ECO:0007669"/>
    <property type="project" value="UniProtKB-KW"/>
</dbReference>
<dbReference type="SUPFAM" id="SSF57667">
    <property type="entry name" value="beta-beta-alpha zinc fingers"/>
    <property type="match status" value="1"/>
</dbReference>
<name>A0AAV7XEU6_9NEOP</name>
<feature type="domain" description="C2H2-type" evidence="3">
    <location>
        <begin position="84"/>
        <end position="107"/>
    </location>
</feature>
<evidence type="ECO:0000313" key="4">
    <source>
        <dbReference type="EMBL" id="KAJ1523868.1"/>
    </source>
</evidence>
<organism evidence="4 5">
    <name type="scientific">Megalurothrips usitatus</name>
    <name type="common">bean blossom thrips</name>
    <dbReference type="NCBI Taxonomy" id="439358"/>
    <lineage>
        <taxon>Eukaryota</taxon>
        <taxon>Metazoa</taxon>
        <taxon>Ecdysozoa</taxon>
        <taxon>Arthropoda</taxon>
        <taxon>Hexapoda</taxon>
        <taxon>Insecta</taxon>
        <taxon>Pterygota</taxon>
        <taxon>Neoptera</taxon>
        <taxon>Paraneoptera</taxon>
        <taxon>Thysanoptera</taxon>
        <taxon>Terebrantia</taxon>
        <taxon>Thripoidea</taxon>
        <taxon>Thripidae</taxon>
        <taxon>Megalurothrips</taxon>
    </lineage>
</organism>
<evidence type="ECO:0000313" key="5">
    <source>
        <dbReference type="Proteomes" id="UP001075354"/>
    </source>
</evidence>
<comment type="caution">
    <text evidence="4">The sequence shown here is derived from an EMBL/GenBank/DDBJ whole genome shotgun (WGS) entry which is preliminary data.</text>
</comment>
<keyword evidence="1" id="KW-0862">Zinc</keyword>
<evidence type="ECO:0000256" key="1">
    <source>
        <dbReference type="PROSITE-ProRule" id="PRU00042"/>
    </source>
</evidence>
<feature type="region of interest" description="Disordered" evidence="2">
    <location>
        <begin position="1"/>
        <end position="40"/>
    </location>
</feature>